<keyword evidence="3" id="KW-1185">Reference proteome</keyword>
<comment type="caution">
    <text evidence="2">The sequence shown here is derived from an EMBL/GenBank/DDBJ whole genome shotgun (WGS) entry which is preliminary data.</text>
</comment>
<evidence type="ECO:0000313" key="3">
    <source>
        <dbReference type="Proteomes" id="UP001165060"/>
    </source>
</evidence>
<feature type="transmembrane region" description="Helical" evidence="1">
    <location>
        <begin position="88"/>
        <end position="108"/>
    </location>
</feature>
<dbReference type="EMBL" id="BRYB01001303">
    <property type="protein sequence ID" value="GMI22716.1"/>
    <property type="molecule type" value="Genomic_DNA"/>
</dbReference>
<feature type="transmembrane region" description="Helical" evidence="1">
    <location>
        <begin position="61"/>
        <end position="79"/>
    </location>
</feature>
<keyword evidence="1" id="KW-0472">Membrane</keyword>
<reference evidence="2 3" key="1">
    <citation type="journal article" date="2023" name="Commun. Biol.">
        <title>Genome analysis of Parmales, the sister group of diatoms, reveals the evolutionary specialization of diatoms from phago-mixotrophs to photoautotrophs.</title>
        <authorList>
            <person name="Ban H."/>
            <person name="Sato S."/>
            <person name="Yoshikawa S."/>
            <person name="Yamada K."/>
            <person name="Nakamura Y."/>
            <person name="Ichinomiya M."/>
            <person name="Sato N."/>
            <person name="Blanc-Mathieu R."/>
            <person name="Endo H."/>
            <person name="Kuwata A."/>
            <person name="Ogata H."/>
        </authorList>
    </citation>
    <scope>NUCLEOTIDE SEQUENCE [LARGE SCALE GENOMIC DNA]</scope>
</reference>
<evidence type="ECO:0000313" key="2">
    <source>
        <dbReference type="EMBL" id="GMI22716.1"/>
    </source>
</evidence>
<evidence type="ECO:0000256" key="1">
    <source>
        <dbReference type="SAM" id="Phobius"/>
    </source>
</evidence>
<sequence>MPSLRSSLVIFSAVPGLTAGPLLLLLGSGLLPVPPYPAVPIAGWAPFWNAVWGDYFTVPDLSFLLFLGAGKLLATLLLLSPSPSLHLLGLRLVSIPAAVAIYMCYFTIDFLQPPVIWTAANLYLMTLPLEPGGIGGGGGGTKGRKGD</sequence>
<gene>
    <name evidence="2" type="ORF">TeGR_g15224</name>
</gene>
<proteinExistence type="predicted"/>
<keyword evidence="1" id="KW-1133">Transmembrane helix</keyword>
<protein>
    <submittedName>
        <fullName evidence="2">Uncharacterized protein</fullName>
    </submittedName>
</protein>
<accession>A0ABQ6MAH7</accession>
<organism evidence="2 3">
    <name type="scientific">Tetraparma gracilis</name>
    <dbReference type="NCBI Taxonomy" id="2962635"/>
    <lineage>
        <taxon>Eukaryota</taxon>
        <taxon>Sar</taxon>
        <taxon>Stramenopiles</taxon>
        <taxon>Ochrophyta</taxon>
        <taxon>Bolidophyceae</taxon>
        <taxon>Parmales</taxon>
        <taxon>Triparmaceae</taxon>
        <taxon>Tetraparma</taxon>
    </lineage>
</organism>
<dbReference type="Proteomes" id="UP001165060">
    <property type="component" value="Unassembled WGS sequence"/>
</dbReference>
<keyword evidence="1" id="KW-0812">Transmembrane</keyword>
<name>A0ABQ6MAH7_9STRA</name>